<sequence length="226" mass="25142">MNATYLVSFTQNGKSAQGGSVSWDRDLTFSFYPNVFQVKKGQIIVPFKFGIDLIDGNPKDYPFDIYTTELAFLVQDSNTNQTVPVGMDANVRTISTLTEFQQKSVKASDGSTIYYFALSVYRAKIVFVFCFFVSCLTWILTVLMLIMAYDTQANGRELAAPIISLGVAILFALPALRSTQPGIPGIGCAIDYLCFFWCETLVALSSCFIIGCYTLRYKKVVEESEV</sequence>
<keyword evidence="1" id="KW-0472">Membrane</keyword>
<feature type="transmembrane region" description="Helical" evidence="1">
    <location>
        <begin position="158"/>
        <end position="177"/>
    </location>
</feature>
<feature type="transmembrane region" description="Helical" evidence="1">
    <location>
        <begin position="189"/>
        <end position="215"/>
    </location>
</feature>
<dbReference type="InterPro" id="IPR027948">
    <property type="entry name" value="DUF4436"/>
</dbReference>
<dbReference type="Proteomes" id="UP000070444">
    <property type="component" value="Unassembled WGS sequence"/>
</dbReference>
<accession>A0A137NVY3</accession>
<dbReference type="Pfam" id="PF14494">
    <property type="entry name" value="DUF4436"/>
    <property type="match status" value="1"/>
</dbReference>
<dbReference type="AlphaFoldDB" id="A0A137NVY3"/>
<gene>
    <name evidence="2" type="ORF">CONCODRAFT_11036</name>
</gene>
<evidence type="ECO:0000256" key="1">
    <source>
        <dbReference type="SAM" id="Phobius"/>
    </source>
</evidence>
<name>A0A137NVY3_CONC2</name>
<dbReference type="OMA" id="LMLIMAY"/>
<keyword evidence="1" id="KW-1133">Transmembrane helix</keyword>
<organism evidence="2 3">
    <name type="scientific">Conidiobolus coronatus (strain ATCC 28846 / CBS 209.66 / NRRL 28638)</name>
    <name type="common">Delacroixia coronata</name>
    <dbReference type="NCBI Taxonomy" id="796925"/>
    <lineage>
        <taxon>Eukaryota</taxon>
        <taxon>Fungi</taxon>
        <taxon>Fungi incertae sedis</taxon>
        <taxon>Zoopagomycota</taxon>
        <taxon>Entomophthoromycotina</taxon>
        <taxon>Entomophthoromycetes</taxon>
        <taxon>Entomophthorales</taxon>
        <taxon>Ancylistaceae</taxon>
        <taxon>Conidiobolus</taxon>
    </lineage>
</organism>
<dbReference type="EMBL" id="KQ964670">
    <property type="protein sequence ID" value="KXN66995.1"/>
    <property type="molecule type" value="Genomic_DNA"/>
</dbReference>
<evidence type="ECO:0000313" key="2">
    <source>
        <dbReference type="EMBL" id="KXN66995.1"/>
    </source>
</evidence>
<feature type="transmembrane region" description="Helical" evidence="1">
    <location>
        <begin position="125"/>
        <end position="146"/>
    </location>
</feature>
<dbReference type="OrthoDB" id="2117972at2759"/>
<reference evidence="2 3" key="1">
    <citation type="journal article" date="2015" name="Genome Biol. Evol.">
        <title>Phylogenomic analyses indicate that early fungi evolved digesting cell walls of algal ancestors of land plants.</title>
        <authorList>
            <person name="Chang Y."/>
            <person name="Wang S."/>
            <person name="Sekimoto S."/>
            <person name="Aerts A.L."/>
            <person name="Choi C."/>
            <person name="Clum A."/>
            <person name="LaButti K.M."/>
            <person name="Lindquist E.A."/>
            <person name="Yee Ngan C."/>
            <person name="Ohm R.A."/>
            <person name="Salamov A.A."/>
            <person name="Grigoriev I.V."/>
            <person name="Spatafora J.W."/>
            <person name="Berbee M.L."/>
        </authorList>
    </citation>
    <scope>NUCLEOTIDE SEQUENCE [LARGE SCALE GENOMIC DNA]</scope>
    <source>
        <strain evidence="2 3">NRRL 28638</strain>
    </source>
</reference>
<proteinExistence type="predicted"/>
<dbReference type="STRING" id="796925.A0A137NVY3"/>
<keyword evidence="1" id="KW-0812">Transmembrane</keyword>
<keyword evidence="3" id="KW-1185">Reference proteome</keyword>
<evidence type="ECO:0000313" key="3">
    <source>
        <dbReference type="Proteomes" id="UP000070444"/>
    </source>
</evidence>
<protein>
    <submittedName>
        <fullName evidence="2">Uncharacterized protein</fullName>
    </submittedName>
</protein>